<organism evidence="15">
    <name type="scientific">Caldithrix abyssi</name>
    <dbReference type="NCBI Taxonomy" id="187145"/>
    <lineage>
        <taxon>Bacteria</taxon>
        <taxon>Pseudomonadati</taxon>
        <taxon>Calditrichota</taxon>
        <taxon>Calditrichia</taxon>
        <taxon>Calditrichales</taxon>
        <taxon>Calditrichaceae</taxon>
        <taxon>Caldithrix</taxon>
    </lineage>
</organism>
<comment type="similarity">
    <text evidence="2 11 13">Belongs to the thiolase-like superfamily. Beta-ketoacyl-ACP synthases family.</text>
</comment>
<feature type="active site" description="For beta-ketoacyl synthase activity" evidence="12">
    <location>
        <position position="164"/>
    </location>
</feature>
<dbReference type="EMBL" id="DRQG01000110">
    <property type="protein sequence ID" value="HGY56418.1"/>
    <property type="molecule type" value="Genomic_DNA"/>
</dbReference>
<proteinExistence type="inferred from homology"/>
<dbReference type="InterPro" id="IPR018201">
    <property type="entry name" value="Ketoacyl_synth_AS"/>
</dbReference>
<comment type="catalytic activity">
    <reaction evidence="11">
        <text>a fatty acyl-[ACP] + malonyl-[ACP] + H(+) = a 3-oxoacyl-[ACP] + holo-[ACP] + CO2</text>
        <dbReference type="Rhea" id="RHEA:22836"/>
        <dbReference type="Rhea" id="RHEA-COMP:9623"/>
        <dbReference type="Rhea" id="RHEA-COMP:9685"/>
        <dbReference type="Rhea" id="RHEA-COMP:9916"/>
        <dbReference type="Rhea" id="RHEA-COMP:14125"/>
        <dbReference type="ChEBI" id="CHEBI:15378"/>
        <dbReference type="ChEBI" id="CHEBI:16526"/>
        <dbReference type="ChEBI" id="CHEBI:64479"/>
        <dbReference type="ChEBI" id="CHEBI:78449"/>
        <dbReference type="ChEBI" id="CHEBI:78776"/>
        <dbReference type="ChEBI" id="CHEBI:138651"/>
    </reaction>
</comment>
<dbReference type="EC" id="2.3.1.179" evidence="3 11"/>
<dbReference type="InterPro" id="IPR020841">
    <property type="entry name" value="PKS_Beta-ketoAc_synthase_dom"/>
</dbReference>
<keyword evidence="9 11" id="KW-0275">Fatty acid biosynthesis</keyword>
<dbReference type="GO" id="GO:0006633">
    <property type="term" value="P:fatty acid biosynthetic process"/>
    <property type="evidence" value="ECO:0007669"/>
    <property type="project" value="UniProtKB-UniRule"/>
</dbReference>
<name>A0A7V4WW07_CALAY</name>
<dbReference type="PANTHER" id="PTHR11712">
    <property type="entry name" value="POLYKETIDE SYNTHASE-RELATED"/>
    <property type="match status" value="1"/>
</dbReference>
<dbReference type="InterPro" id="IPR016039">
    <property type="entry name" value="Thiolase-like"/>
</dbReference>
<dbReference type="NCBIfam" id="TIGR03150">
    <property type="entry name" value="fabF"/>
    <property type="match status" value="1"/>
</dbReference>
<comment type="caution">
    <text evidence="15">The sequence shown here is derived from an EMBL/GenBank/DDBJ whole genome shotgun (WGS) entry which is preliminary data.</text>
</comment>
<evidence type="ECO:0000313" key="15">
    <source>
        <dbReference type="EMBL" id="HGY56418.1"/>
    </source>
</evidence>
<dbReference type="GO" id="GO:0005829">
    <property type="term" value="C:cytosol"/>
    <property type="evidence" value="ECO:0007669"/>
    <property type="project" value="TreeGrafter"/>
</dbReference>
<keyword evidence="8" id="KW-0443">Lipid metabolism</keyword>
<evidence type="ECO:0000256" key="10">
    <source>
        <dbReference type="ARBA" id="ARBA00023315"/>
    </source>
</evidence>
<keyword evidence="10 11" id="KW-0012">Acyltransferase</keyword>
<accession>A0A7V4WW07</accession>
<dbReference type="PIRSF" id="PIRSF000447">
    <property type="entry name" value="KAS_II"/>
    <property type="match status" value="1"/>
</dbReference>
<dbReference type="Gene3D" id="3.40.47.10">
    <property type="match status" value="1"/>
</dbReference>
<evidence type="ECO:0000256" key="2">
    <source>
        <dbReference type="ARBA" id="ARBA00008467"/>
    </source>
</evidence>
<dbReference type="InterPro" id="IPR000794">
    <property type="entry name" value="Beta-ketoacyl_synthase"/>
</dbReference>
<dbReference type="CDD" id="cd00834">
    <property type="entry name" value="KAS_I_II"/>
    <property type="match status" value="1"/>
</dbReference>
<dbReference type="Proteomes" id="UP000885779">
    <property type="component" value="Unassembled WGS sequence"/>
</dbReference>
<dbReference type="AlphaFoldDB" id="A0A7V4WW07"/>
<keyword evidence="6 11" id="KW-0808">Transferase</keyword>
<dbReference type="NCBIfam" id="NF004970">
    <property type="entry name" value="PRK06333.1"/>
    <property type="match status" value="1"/>
</dbReference>
<evidence type="ECO:0000256" key="1">
    <source>
        <dbReference type="ARBA" id="ARBA00005194"/>
    </source>
</evidence>
<dbReference type="SUPFAM" id="SSF53901">
    <property type="entry name" value="Thiolase-like"/>
    <property type="match status" value="2"/>
</dbReference>
<sequence length="414" mass="44414">MSKRRVVITGIGAISPLGHTAQETWENLLAGKSGVDYITAFDADKFTTKIAAEVKDYDVTAYFDSKDARKMDAFTQYALIAAREAIKDCGLNLEKEDRDRIGVIVGSGIGGLQTFEQEHTKMVEKGPRRISPFFIPQMISDIAAGYISMEYNLKGPNYSMVSACATSAHTLGTALRTIQYGDADIVVCGGSEAAVSPMGVAGFNAMKALSTRNDEPQKASRPFDLERDGFVMGDGAGIVVLEELEHALARGAKIYAEMAGLGFTADAFHITQPAPGGEGAVRAMRAAIKDAGMQPQDIDYINAHGTSTPYNDKNETAAIKTVFGDFAQKLKVSSTKSMTGHLLGASGALEMIIATLAIRDSKIPPTINQETPDPECDLNYVPNKAIEMEVNTALSNSFGFGGHNVTLCVKKFER</sequence>
<dbReference type="PANTHER" id="PTHR11712:SF336">
    <property type="entry name" value="3-OXOACYL-[ACYL-CARRIER-PROTEIN] SYNTHASE, MITOCHONDRIAL"/>
    <property type="match status" value="1"/>
</dbReference>
<evidence type="ECO:0000256" key="5">
    <source>
        <dbReference type="ARBA" id="ARBA00022516"/>
    </source>
</evidence>
<evidence type="ECO:0000256" key="12">
    <source>
        <dbReference type="PIRSR" id="PIRSR000447-1"/>
    </source>
</evidence>
<dbReference type="FunFam" id="3.40.47.10:FF:000009">
    <property type="entry name" value="3-oxoacyl-[acyl-carrier-protein] synthase 2"/>
    <property type="match status" value="1"/>
</dbReference>
<dbReference type="PROSITE" id="PS52004">
    <property type="entry name" value="KS3_2"/>
    <property type="match status" value="1"/>
</dbReference>
<evidence type="ECO:0000256" key="4">
    <source>
        <dbReference type="ARBA" id="ARBA00014657"/>
    </source>
</evidence>
<comment type="catalytic activity">
    <reaction evidence="11">
        <text>(9Z)-hexadecenoyl-[ACP] + malonyl-[ACP] + H(+) = 3-oxo-(11Z)-octadecenoyl-[ACP] + holo-[ACP] + CO2</text>
        <dbReference type="Rhea" id="RHEA:55040"/>
        <dbReference type="Rhea" id="RHEA-COMP:9623"/>
        <dbReference type="Rhea" id="RHEA-COMP:9685"/>
        <dbReference type="Rhea" id="RHEA-COMP:10800"/>
        <dbReference type="Rhea" id="RHEA-COMP:14074"/>
        <dbReference type="ChEBI" id="CHEBI:15378"/>
        <dbReference type="ChEBI" id="CHEBI:16526"/>
        <dbReference type="ChEBI" id="CHEBI:64479"/>
        <dbReference type="ChEBI" id="CHEBI:78449"/>
        <dbReference type="ChEBI" id="CHEBI:83989"/>
        <dbReference type="ChEBI" id="CHEBI:138538"/>
        <dbReference type="EC" id="2.3.1.179"/>
    </reaction>
</comment>
<comment type="pathway">
    <text evidence="1 11">Lipid metabolism; fatty acid biosynthesis.</text>
</comment>
<keyword evidence="7" id="KW-0276">Fatty acid metabolism</keyword>
<keyword evidence="5 11" id="KW-0444">Lipid biosynthesis</keyword>
<evidence type="ECO:0000256" key="13">
    <source>
        <dbReference type="RuleBase" id="RU003694"/>
    </source>
</evidence>
<dbReference type="GO" id="GO:0004315">
    <property type="term" value="F:3-oxoacyl-[acyl-carrier-protein] synthase activity"/>
    <property type="evidence" value="ECO:0007669"/>
    <property type="project" value="UniProtKB-UniRule"/>
</dbReference>
<dbReference type="UniPathway" id="UPA00094"/>
<feature type="domain" description="Ketosynthase family 3 (KS3)" evidence="14">
    <location>
        <begin position="3"/>
        <end position="411"/>
    </location>
</feature>
<dbReference type="InterPro" id="IPR014031">
    <property type="entry name" value="Ketoacyl_synth_C"/>
</dbReference>
<evidence type="ECO:0000256" key="3">
    <source>
        <dbReference type="ARBA" id="ARBA00012356"/>
    </source>
</evidence>
<dbReference type="PROSITE" id="PS00606">
    <property type="entry name" value="KS3_1"/>
    <property type="match status" value="1"/>
</dbReference>
<evidence type="ECO:0000259" key="14">
    <source>
        <dbReference type="PROSITE" id="PS52004"/>
    </source>
</evidence>
<dbReference type="NCBIfam" id="NF005589">
    <property type="entry name" value="PRK07314.1"/>
    <property type="match status" value="1"/>
</dbReference>
<evidence type="ECO:0000256" key="9">
    <source>
        <dbReference type="ARBA" id="ARBA00023160"/>
    </source>
</evidence>
<evidence type="ECO:0000256" key="11">
    <source>
        <dbReference type="PIRNR" id="PIRNR000447"/>
    </source>
</evidence>
<evidence type="ECO:0000256" key="8">
    <source>
        <dbReference type="ARBA" id="ARBA00023098"/>
    </source>
</evidence>
<protein>
    <recommendedName>
        <fullName evidence="4 11">3-oxoacyl-[acyl-carrier-protein] synthase 2</fullName>
        <ecNumber evidence="3 11">2.3.1.179</ecNumber>
    </recommendedName>
</protein>
<dbReference type="InterPro" id="IPR017568">
    <property type="entry name" value="3-oxoacyl-ACP_synth-2"/>
</dbReference>
<dbReference type="SMART" id="SM00825">
    <property type="entry name" value="PKS_KS"/>
    <property type="match status" value="1"/>
</dbReference>
<gene>
    <name evidence="15" type="primary">fabF</name>
    <name evidence="15" type="ORF">ENK44_11980</name>
</gene>
<evidence type="ECO:0000256" key="7">
    <source>
        <dbReference type="ARBA" id="ARBA00022832"/>
    </source>
</evidence>
<dbReference type="Pfam" id="PF02801">
    <property type="entry name" value="Ketoacyl-synt_C"/>
    <property type="match status" value="1"/>
</dbReference>
<dbReference type="Pfam" id="PF00109">
    <property type="entry name" value="ketoacyl-synt"/>
    <property type="match status" value="1"/>
</dbReference>
<dbReference type="InterPro" id="IPR014030">
    <property type="entry name" value="Ketoacyl_synth_N"/>
</dbReference>
<evidence type="ECO:0000256" key="6">
    <source>
        <dbReference type="ARBA" id="ARBA00022679"/>
    </source>
</evidence>
<reference evidence="15" key="1">
    <citation type="journal article" date="2020" name="mSystems">
        <title>Genome- and Community-Level Interaction Insights into Carbon Utilization and Element Cycling Functions of Hydrothermarchaeota in Hydrothermal Sediment.</title>
        <authorList>
            <person name="Zhou Z."/>
            <person name="Liu Y."/>
            <person name="Xu W."/>
            <person name="Pan J."/>
            <person name="Luo Z.H."/>
            <person name="Li M."/>
        </authorList>
    </citation>
    <scope>NUCLEOTIDE SEQUENCE [LARGE SCALE GENOMIC DNA]</scope>
    <source>
        <strain evidence="15">HyVt-577</strain>
    </source>
</reference>
<comment type="function">
    <text evidence="11">Involved in the type II fatty acid elongation cycle. Catalyzes the elongation of a wide range of acyl-ACP by the addition of two carbons from malonyl-ACP to an acyl acceptor. Can efficiently catalyze the conversion of palmitoleoyl-ACP (cis-hexadec-9-enoyl-ACP) to cis-vaccenoyl-ACP (cis-octadec-11-enoyl-ACP), an essential step in the thermal regulation of fatty acid composition.</text>
</comment>